<comment type="similarity">
    <text evidence="2 10">Belongs to the purine nucleoside phosphorylase YfiH/LACC1 family.</text>
</comment>
<name>D0KVM4_HALNC</name>
<dbReference type="InterPro" id="IPR011324">
    <property type="entry name" value="Cytotoxic_necrot_fac-like_cat"/>
</dbReference>
<comment type="catalytic activity">
    <reaction evidence="7">
        <text>adenosine + H2O + H(+) = inosine + NH4(+)</text>
        <dbReference type="Rhea" id="RHEA:24408"/>
        <dbReference type="ChEBI" id="CHEBI:15377"/>
        <dbReference type="ChEBI" id="CHEBI:15378"/>
        <dbReference type="ChEBI" id="CHEBI:16335"/>
        <dbReference type="ChEBI" id="CHEBI:17596"/>
        <dbReference type="ChEBI" id="CHEBI:28938"/>
        <dbReference type="EC" id="3.5.4.4"/>
    </reaction>
    <physiologicalReaction direction="left-to-right" evidence="7">
        <dbReference type="Rhea" id="RHEA:24409"/>
    </physiologicalReaction>
</comment>
<dbReference type="InterPro" id="IPR003730">
    <property type="entry name" value="Cu_polyphenol_OxRdtase"/>
</dbReference>
<dbReference type="PANTHER" id="PTHR30616:SF2">
    <property type="entry name" value="PURINE NUCLEOSIDE PHOSPHORYLASE LACC1"/>
    <property type="match status" value="1"/>
</dbReference>
<protein>
    <recommendedName>
        <fullName evidence="10">Purine nucleoside phosphorylase</fullName>
    </recommendedName>
</protein>
<proteinExistence type="inferred from homology"/>
<dbReference type="InterPro" id="IPR038371">
    <property type="entry name" value="Cu_polyphenol_OxRdtase_sf"/>
</dbReference>
<evidence type="ECO:0000256" key="6">
    <source>
        <dbReference type="ARBA" id="ARBA00022833"/>
    </source>
</evidence>
<evidence type="ECO:0000256" key="2">
    <source>
        <dbReference type="ARBA" id="ARBA00007353"/>
    </source>
</evidence>
<accession>D0KVM4</accession>
<comment type="catalytic activity">
    <reaction evidence="1">
        <text>inosine + phosphate = alpha-D-ribose 1-phosphate + hypoxanthine</text>
        <dbReference type="Rhea" id="RHEA:27646"/>
        <dbReference type="ChEBI" id="CHEBI:17368"/>
        <dbReference type="ChEBI" id="CHEBI:17596"/>
        <dbReference type="ChEBI" id="CHEBI:43474"/>
        <dbReference type="ChEBI" id="CHEBI:57720"/>
        <dbReference type="EC" id="2.4.2.1"/>
    </reaction>
    <physiologicalReaction direction="left-to-right" evidence="1">
        <dbReference type="Rhea" id="RHEA:27647"/>
    </physiologicalReaction>
</comment>
<evidence type="ECO:0000256" key="8">
    <source>
        <dbReference type="ARBA" id="ARBA00048968"/>
    </source>
</evidence>
<gene>
    <name evidence="11" type="ordered locus">Hneap_2033</name>
</gene>
<dbReference type="Pfam" id="PF02578">
    <property type="entry name" value="Cu-oxidase_4"/>
    <property type="match status" value="1"/>
</dbReference>
<dbReference type="RefSeq" id="WP_012824886.1">
    <property type="nucleotide sequence ID" value="NC_013422.1"/>
</dbReference>
<dbReference type="GO" id="GO:0017061">
    <property type="term" value="F:S-methyl-5-thioadenosine phosphorylase activity"/>
    <property type="evidence" value="ECO:0007669"/>
    <property type="project" value="UniProtKB-EC"/>
</dbReference>
<keyword evidence="5" id="KW-0378">Hydrolase</keyword>
<dbReference type="KEGG" id="hna:Hneap_2033"/>
<organism evidence="11 12">
    <name type="scientific">Halothiobacillus neapolitanus (strain ATCC 23641 / DSM 15147 / CIP 104769 / NCIMB 8539 / c2)</name>
    <name type="common">Thiobacillus neapolitanus</name>
    <dbReference type="NCBI Taxonomy" id="555778"/>
    <lineage>
        <taxon>Bacteria</taxon>
        <taxon>Pseudomonadati</taxon>
        <taxon>Pseudomonadota</taxon>
        <taxon>Gammaproteobacteria</taxon>
        <taxon>Chromatiales</taxon>
        <taxon>Halothiobacillaceae</taxon>
        <taxon>Halothiobacillus</taxon>
    </lineage>
</organism>
<keyword evidence="4" id="KW-0479">Metal-binding</keyword>
<comment type="catalytic activity">
    <reaction evidence="9">
        <text>S-methyl-5'-thioadenosine + phosphate = 5-(methylsulfanyl)-alpha-D-ribose 1-phosphate + adenine</text>
        <dbReference type="Rhea" id="RHEA:11852"/>
        <dbReference type="ChEBI" id="CHEBI:16708"/>
        <dbReference type="ChEBI" id="CHEBI:17509"/>
        <dbReference type="ChEBI" id="CHEBI:43474"/>
        <dbReference type="ChEBI" id="CHEBI:58533"/>
        <dbReference type="EC" id="2.4.2.28"/>
    </reaction>
    <physiologicalReaction direction="left-to-right" evidence="9">
        <dbReference type="Rhea" id="RHEA:11853"/>
    </physiologicalReaction>
</comment>
<dbReference type="NCBIfam" id="TIGR00726">
    <property type="entry name" value="peptidoglycan editing factor PgeF"/>
    <property type="match status" value="1"/>
</dbReference>
<dbReference type="EMBL" id="CP001801">
    <property type="protein sequence ID" value="ACX96854.1"/>
    <property type="molecule type" value="Genomic_DNA"/>
</dbReference>
<sequence>MGRLVEIIKADWTPPPGVHACVTTRSGGVSHPPFDHLNLATHVEDDPVAVAENRARLCVSLALPSEPMWLNQVHGVAVADERSATSCSGDCATADAAYTDQPGVVLSVLTADCLSVTFASLDGIELAVAHAGWRGLAAGVLESTLARFRASPESIQAWIGPAIGPESFEVGEEVRSAFMAVLPEAQTAFVPTGEAGKYLADLPALARQRLRRAGLKRISGGNLCTVRSPDLFYSYRRDGGRTGRMATLIWRDAH</sequence>
<evidence type="ECO:0000256" key="1">
    <source>
        <dbReference type="ARBA" id="ARBA00000553"/>
    </source>
</evidence>
<dbReference type="Gene3D" id="3.60.140.10">
    <property type="entry name" value="CNF1/YfiH-like putative cysteine hydrolases"/>
    <property type="match status" value="1"/>
</dbReference>
<keyword evidence="3" id="KW-0808">Transferase</keyword>
<evidence type="ECO:0000256" key="9">
    <source>
        <dbReference type="ARBA" id="ARBA00049893"/>
    </source>
</evidence>
<evidence type="ECO:0000256" key="10">
    <source>
        <dbReference type="RuleBase" id="RU361274"/>
    </source>
</evidence>
<keyword evidence="12" id="KW-1185">Reference proteome</keyword>
<dbReference type="STRING" id="555778.Hneap_2033"/>
<evidence type="ECO:0000256" key="4">
    <source>
        <dbReference type="ARBA" id="ARBA00022723"/>
    </source>
</evidence>
<dbReference type="Proteomes" id="UP000009102">
    <property type="component" value="Chromosome"/>
</dbReference>
<evidence type="ECO:0000256" key="7">
    <source>
        <dbReference type="ARBA" id="ARBA00047989"/>
    </source>
</evidence>
<evidence type="ECO:0000313" key="11">
    <source>
        <dbReference type="EMBL" id="ACX96854.1"/>
    </source>
</evidence>
<dbReference type="GO" id="GO:0005507">
    <property type="term" value="F:copper ion binding"/>
    <property type="evidence" value="ECO:0007669"/>
    <property type="project" value="TreeGrafter"/>
</dbReference>
<dbReference type="AlphaFoldDB" id="D0KVM4"/>
<dbReference type="PANTHER" id="PTHR30616">
    <property type="entry name" value="UNCHARACTERIZED PROTEIN YFIH"/>
    <property type="match status" value="1"/>
</dbReference>
<dbReference type="OrthoDB" id="4279at2"/>
<reference evidence="11 12" key="1">
    <citation type="submission" date="2009-10" db="EMBL/GenBank/DDBJ databases">
        <title>Complete sequence of Halothiobacillus neapolitanus c2.</title>
        <authorList>
            <consortium name="US DOE Joint Genome Institute"/>
            <person name="Lucas S."/>
            <person name="Copeland A."/>
            <person name="Lapidus A."/>
            <person name="Glavina del Rio T."/>
            <person name="Tice H."/>
            <person name="Bruce D."/>
            <person name="Goodwin L."/>
            <person name="Pitluck S."/>
            <person name="Davenport K."/>
            <person name="Brettin T."/>
            <person name="Detter J.C."/>
            <person name="Han C."/>
            <person name="Tapia R."/>
            <person name="Larimer F."/>
            <person name="Land M."/>
            <person name="Hauser L."/>
            <person name="Kyrpides N."/>
            <person name="Mikhailova N."/>
            <person name="Kerfeld C."/>
            <person name="Cannon G."/>
            <person name="Heinhort S."/>
        </authorList>
    </citation>
    <scope>NUCLEOTIDE SEQUENCE [LARGE SCALE GENOMIC DNA]</scope>
    <source>
        <strain evidence="12">ATCC 23641 / c2</strain>
    </source>
</reference>
<dbReference type="GO" id="GO:0016787">
    <property type="term" value="F:hydrolase activity"/>
    <property type="evidence" value="ECO:0007669"/>
    <property type="project" value="UniProtKB-KW"/>
</dbReference>
<dbReference type="eggNOG" id="COG1496">
    <property type="taxonomic scope" value="Bacteria"/>
</dbReference>
<dbReference type="CDD" id="cd16833">
    <property type="entry name" value="YfiH"/>
    <property type="match status" value="1"/>
</dbReference>
<dbReference type="SUPFAM" id="SSF64438">
    <property type="entry name" value="CNF1/YfiH-like putative cysteine hydrolases"/>
    <property type="match status" value="1"/>
</dbReference>
<evidence type="ECO:0000256" key="5">
    <source>
        <dbReference type="ARBA" id="ARBA00022801"/>
    </source>
</evidence>
<comment type="catalytic activity">
    <reaction evidence="8">
        <text>adenosine + phosphate = alpha-D-ribose 1-phosphate + adenine</text>
        <dbReference type="Rhea" id="RHEA:27642"/>
        <dbReference type="ChEBI" id="CHEBI:16335"/>
        <dbReference type="ChEBI" id="CHEBI:16708"/>
        <dbReference type="ChEBI" id="CHEBI:43474"/>
        <dbReference type="ChEBI" id="CHEBI:57720"/>
        <dbReference type="EC" id="2.4.2.1"/>
    </reaction>
    <physiologicalReaction direction="left-to-right" evidence="8">
        <dbReference type="Rhea" id="RHEA:27643"/>
    </physiologicalReaction>
</comment>
<dbReference type="HOGENOM" id="CLU_065784_1_1_6"/>
<evidence type="ECO:0000256" key="3">
    <source>
        <dbReference type="ARBA" id="ARBA00022679"/>
    </source>
</evidence>
<keyword evidence="6" id="KW-0862">Zinc</keyword>
<evidence type="ECO:0000313" key="12">
    <source>
        <dbReference type="Proteomes" id="UP000009102"/>
    </source>
</evidence>